<dbReference type="EMBL" id="RFFG01000036">
    <property type="protein sequence ID" value="RMI42117.1"/>
    <property type="molecule type" value="Genomic_DNA"/>
</dbReference>
<name>A0A3M2LXQ7_9ACTN</name>
<dbReference type="InterPro" id="IPR003776">
    <property type="entry name" value="YcaO-like_dom"/>
</dbReference>
<dbReference type="NCBIfam" id="TIGR03882">
    <property type="entry name" value="cyclo_dehyd_2"/>
    <property type="match status" value="1"/>
</dbReference>
<evidence type="ECO:0000313" key="2">
    <source>
        <dbReference type="EMBL" id="RMI42117.1"/>
    </source>
</evidence>
<dbReference type="InterPro" id="IPR027624">
    <property type="entry name" value="TOMM_cyclo_SagD"/>
</dbReference>
<evidence type="ECO:0000259" key="1">
    <source>
        <dbReference type="PROSITE" id="PS51664"/>
    </source>
</evidence>
<dbReference type="Pfam" id="PF02624">
    <property type="entry name" value="YcaO"/>
    <property type="match status" value="1"/>
</dbReference>
<proteinExistence type="predicted"/>
<dbReference type="NCBIfam" id="TIGR03604">
    <property type="entry name" value="TOMM_cyclo_SagD"/>
    <property type="match status" value="1"/>
</dbReference>
<evidence type="ECO:0000313" key="3">
    <source>
        <dbReference type="Proteomes" id="UP000282674"/>
    </source>
</evidence>
<dbReference type="Proteomes" id="UP000282674">
    <property type="component" value="Unassembled WGS sequence"/>
</dbReference>
<feature type="domain" description="YcaO" evidence="1">
    <location>
        <begin position="249"/>
        <end position="645"/>
    </location>
</feature>
<dbReference type="PANTHER" id="PTHR37809:SF1">
    <property type="entry name" value="RIBOSOMAL PROTEIN S12 METHYLTHIOTRANSFERASE ACCESSORY FACTOR YCAO"/>
    <property type="match status" value="1"/>
</dbReference>
<organism evidence="2 3">
    <name type="scientific">Actinomadura harenae</name>
    <dbReference type="NCBI Taxonomy" id="2483351"/>
    <lineage>
        <taxon>Bacteria</taxon>
        <taxon>Bacillati</taxon>
        <taxon>Actinomycetota</taxon>
        <taxon>Actinomycetes</taxon>
        <taxon>Streptosporangiales</taxon>
        <taxon>Thermomonosporaceae</taxon>
        <taxon>Actinomadura</taxon>
    </lineage>
</organism>
<gene>
    <name evidence="2" type="ORF">EBO15_20935</name>
</gene>
<protein>
    <recommendedName>
        <fullName evidence="1">YcaO domain-containing protein</fullName>
    </recommendedName>
</protein>
<dbReference type="PROSITE" id="PS51664">
    <property type="entry name" value="YCAO"/>
    <property type="match status" value="1"/>
</dbReference>
<dbReference type="Gene3D" id="3.30.160.660">
    <property type="match status" value="1"/>
</dbReference>
<dbReference type="Gene3D" id="3.30.1330.230">
    <property type="match status" value="1"/>
</dbReference>
<dbReference type="Gene3D" id="3.30.40.250">
    <property type="match status" value="1"/>
</dbReference>
<keyword evidence="3" id="KW-1185">Reference proteome</keyword>
<reference evidence="2 3" key="1">
    <citation type="submission" date="2018-10" db="EMBL/GenBank/DDBJ databases">
        <title>Isolation from soil.</title>
        <authorList>
            <person name="Hu J."/>
        </authorList>
    </citation>
    <scope>NUCLEOTIDE SEQUENCE [LARGE SCALE GENOMIC DNA]</scope>
    <source>
        <strain evidence="2 3">NEAU-Ht49</strain>
    </source>
</reference>
<dbReference type="AlphaFoldDB" id="A0A3M2LXQ7"/>
<dbReference type="InterPro" id="IPR022291">
    <property type="entry name" value="Bacteriocin_synth_cyclodeHase"/>
</dbReference>
<accession>A0A3M2LXQ7</accession>
<dbReference type="Gene3D" id="3.40.50.720">
    <property type="entry name" value="NAD(P)-binding Rossmann-like Domain"/>
    <property type="match status" value="1"/>
</dbReference>
<comment type="caution">
    <text evidence="2">The sequence shown here is derived from an EMBL/GenBank/DDBJ whole genome shotgun (WGS) entry which is preliminary data.</text>
</comment>
<sequence length="645" mass="70183">MPERLLEGSPDRLTGGLLGSGTLHDALRRMPVPPDVRVVATDGDDTSPYDKAWEGGTSWLPVRREGGAVFVGPAVEPSRPGCPTCLSGRQDANRPLAAARRALLERPDDRRDGDRRRGLPLLPLIADLAAALVCHELESGFARTRGSVLKVSADTGAVTRHRLLPDPRCPDCAPPAQEVPVQMAAARATKPDPLRLRTGTLSEGLESTYVDAETGLIGSVATSLDGLLPWAVARLAPGHEGDASRHGYGHARNARAARLTAIAEALERHAGSRLCGRGTVRAAYADIADHALDPYSLGLYPDHWYDQPGFRYTRFDPEQQVGWVWGYSFAAARPLLVPVTYAYYGMRAPVEPRWVYECSNGAALGSSLNEAILYGLLEVAERDAFLMTWYGRLPVPKVDLSSTADRRIPLTVAQIRQTLGYEVMAFAMPMEQRVPAFWVMAVDSAVGRAGEQSRPHALCSAGAHADPEQALRSALAELLGFLPTADTGHAPRSDDAASRDRIVEAMLRDGDQVRTMEEHSTLYGHRDAWPRLAFLPVDEPGRPLAELVEPWPSHQDLADDLAELVGRYLSTGLDVIAVDTTCPDLKAGGLASAKVIVPGTASVTFGHRYRRTHDLPRLLTVPRLLGHRDRDLRPDELNPHPHPFP</sequence>
<dbReference type="PANTHER" id="PTHR37809">
    <property type="entry name" value="RIBOSOMAL PROTEIN S12 METHYLTHIOTRANSFERASE ACCESSORY FACTOR YCAO"/>
    <property type="match status" value="1"/>
</dbReference>